<keyword evidence="7 8" id="KW-0012">Acyltransferase</keyword>
<dbReference type="GO" id="GO:0016410">
    <property type="term" value="F:N-acyltransferase activity"/>
    <property type="evidence" value="ECO:0007669"/>
    <property type="project" value="UniProtKB-UniRule"/>
</dbReference>
<dbReference type="GO" id="GO:0005886">
    <property type="term" value="C:plasma membrane"/>
    <property type="evidence" value="ECO:0007669"/>
    <property type="project" value="UniProtKB-SubCell"/>
</dbReference>
<evidence type="ECO:0000256" key="3">
    <source>
        <dbReference type="ARBA" id="ARBA00022679"/>
    </source>
</evidence>
<feature type="transmembrane region" description="Helical" evidence="8">
    <location>
        <begin position="159"/>
        <end position="182"/>
    </location>
</feature>
<accession>A0AAP4BT83</accession>
<keyword evidence="4 8" id="KW-0812">Transmembrane</keyword>
<dbReference type="InterPro" id="IPR036526">
    <property type="entry name" value="C-N_Hydrolase_sf"/>
</dbReference>
<comment type="catalytic activity">
    <reaction evidence="8">
        <text>N-terminal S-1,2-diacyl-sn-glyceryl-L-cysteinyl-[lipoprotein] + a glycerophospholipid = N-acyl-S-1,2-diacyl-sn-glyceryl-L-cysteinyl-[lipoprotein] + a 2-acyl-sn-glycero-3-phospholipid + H(+)</text>
        <dbReference type="Rhea" id="RHEA:48228"/>
        <dbReference type="Rhea" id="RHEA-COMP:14681"/>
        <dbReference type="Rhea" id="RHEA-COMP:14684"/>
        <dbReference type="ChEBI" id="CHEBI:15378"/>
        <dbReference type="ChEBI" id="CHEBI:136912"/>
        <dbReference type="ChEBI" id="CHEBI:140656"/>
        <dbReference type="ChEBI" id="CHEBI:140657"/>
        <dbReference type="ChEBI" id="CHEBI:140660"/>
        <dbReference type="EC" id="2.3.1.269"/>
    </reaction>
</comment>
<evidence type="ECO:0000256" key="6">
    <source>
        <dbReference type="ARBA" id="ARBA00023136"/>
    </source>
</evidence>
<feature type="transmembrane region" description="Helical" evidence="8">
    <location>
        <begin position="58"/>
        <end position="78"/>
    </location>
</feature>
<dbReference type="PROSITE" id="PS50263">
    <property type="entry name" value="CN_HYDROLASE"/>
    <property type="match status" value="1"/>
</dbReference>
<dbReference type="Pfam" id="PF00795">
    <property type="entry name" value="CN_hydrolase"/>
    <property type="match status" value="1"/>
</dbReference>
<dbReference type="InterPro" id="IPR003010">
    <property type="entry name" value="C-N_Hydrolase"/>
</dbReference>
<dbReference type="GO" id="GO:0042158">
    <property type="term" value="P:lipoprotein biosynthetic process"/>
    <property type="evidence" value="ECO:0007669"/>
    <property type="project" value="UniProtKB-UniRule"/>
</dbReference>
<evidence type="ECO:0000256" key="2">
    <source>
        <dbReference type="ARBA" id="ARBA00022475"/>
    </source>
</evidence>
<comment type="similarity">
    <text evidence="8">Belongs to the CN hydrolase family. Apolipoprotein N-acyltransferase subfamily.</text>
</comment>
<dbReference type="AlphaFoldDB" id="A0AAP4BT83"/>
<comment type="function">
    <text evidence="8">Catalyzes the phospholipid dependent N-acylation of the N-terminal cysteine of apolipoprotein, the last step in lipoprotein maturation.</text>
</comment>
<dbReference type="PANTHER" id="PTHR38686:SF1">
    <property type="entry name" value="APOLIPOPROTEIN N-ACYLTRANSFERASE"/>
    <property type="match status" value="1"/>
</dbReference>
<evidence type="ECO:0000256" key="1">
    <source>
        <dbReference type="ARBA" id="ARBA00004651"/>
    </source>
</evidence>
<dbReference type="HAMAP" id="MF_01148">
    <property type="entry name" value="Lnt"/>
    <property type="match status" value="1"/>
</dbReference>
<reference evidence="10" key="1">
    <citation type="submission" date="2023-05" db="EMBL/GenBank/DDBJ databases">
        <title>Metabolic capabilities are highly conserved among human nasal-associated Corynebacterium species in pangenomic analyses.</title>
        <authorList>
            <person name="Tran T.H."/>
            <person name="Roberts A.Q."/>
            <person name="Escapa I.F."/>
            <person name="Gao W."/>
            <person name="Conlan S."/>
            <person name="Kong H."/>
            <person name="Segre J.A."/>
            <person name="Kelly M.S."/>
            <person name="Lemon K.P."/>
        </authorList>
    </citation>
    <scope>NUCLEOTIDE SEQUENCE</scope>
    <source>
        <strain evidence="10">KPL2654</strain>
    </source>
</reference>
<dbReference type="InterPro" id="IPR004563">
    <property type="entry name" value="Apolipo_AcylTrfase"/>
</dbReference>
<evidence type="ECO:0000313" key="11">
    <source>
        <dbReference type="Proteomes" id="UP001226160"/>
    </source>
</evidence>
<comment type="pathway">
    <text evidence="8">Protein modification; lipoprotein biosynthesis (N-acyl transfer).</text>
</comment>
<dbReference type="SUPFAM" id="SSF56317">
    <property type="entry name" value="Carbon-nitrogen hydrolase"/>
    <property type="match status" value="1"/>
</dbReference>
<dbReference type="EMBL" id="JASNVP010000002">
    <property type="protein sequence ID" value="MDK4325483.1"/>
    <property type="molecule type" value="Genomic_DNA"/>
</dbReference>
<dbReference type="Gene3D" id="3.60.110.10">
    <property type="entry name" value="Carbon-nitrogen hydrolase"/>
    <property type="match status" value="1"/>
</dbReference>
<feature type="transmembrane region" description="Helical" evidence="8">
    <location>
        <begin position="119"/>
        <end position="139"/>
    </location>
</feature>
<organism evidence="10 11">
    <name type="scientific">Corynebacterium propinquum</name>
    <dbReference type="NCBI Taxonomy" id="43769"/>
    <lineage>
        <taxon>Bacteria</taxon>
        <taxon>Bacillati</taxon>
        <taxon>Actinomycetota</taxon>
        <taxon>Actinomycetes</taxon>
        <taxon>Mycobacteriales</taxon>
        <taxon>Corynebacteriaceae</taxon>
        <taxon>Corynebacterium</taxon>
    </lineage>
</organism>
<keyword evidence="2 8" id="KW-1003">Cell membrane</keyword>
<keyword evidence="5 8" id="KW-1133">Transmembrane helix</keyword>
<keyword evidence="6 8" id="KW-0472">Membrane</keyword>
<evidence type="ECO:0000259" key="9">
    <source>
        <dbReference type="PROSITE" id="PS50263"/>
    </source>
</evidence>
<dbReference type="EC" id="2.3.1.269" evidence="8"/>
<keyword evidence="3 8" id="KW-0808">Transferase</keyword>
<feature type="transmembrane region" description="Helical" evidence="8">
    <location>
        <begin position="515"/>
        <end position="536"/>
    </location>
</feature>
<evidence type="ECO:0000313" key="10">
    <source>
        <dbReference type="EMBL" id="MDK4325483.1"/>
    </source>
</evidence>
<comment type="subcellular location">
    <subcellularLocation>
        <location evidence="1 8">Cell membrane</location>
        <topology evidence="1 8">Multi-pass membrane protein</topology>
    </subcellularLocation>
</comment>
<comment type="caution">
    <text evidence="10">The sequence shown here is derived from an EMBL/GenBank/DDBJ whole genome shotgun (WGS) entry which is preliminary data.</text>
</comment>
<sequence>MLAFILRLILAAISGAAAFTSYEPLGWWPAGIFAAGLFYFALLPWPQATKTRPTMAQGALLGFVHGMACYLLLLPWIGEFVGNPPYIALAVACSLYAILTGLGGIAVARSPWGFLAFPFWYLAIEFARSSFPFGGFAWVRLAWGQVDGPLAGLAQWGGPALVTVAAVLIGVGIAQLCATQILTSARANARLVSVRVTSVVAVLLPLLGGAVATFQLNRPDNTFDTITVAAIQGNVPRLGLDFAAQRSAVLHNHVRETKKLAAEGQDVDLVIWPENSSDVNPFSDRDAYDAIASAVDAVDTPVVVGTITRRDGDPYNTMQTFLPDRDVQNGQPTMTPGEFHDKVYLQPFGETLPMRSFFEKLSEYAEMAGNFVPGNGNGVLHIPTRHTADMVNSRNSDEPVDLTAGQRDIAVGVATCYEVAFDEAFRRSIDNGASILTSPTNNATFGFTDMTYQQLAMSRMRAIETDRAMVVPATSGVSALIDPAGKVLADTEIFEANHLVDTLPLRSGITPAVRFGQVLELAFVLVGVVLGSLAVIRRRMKE</sequence>
<evidence type="ECO:0000256" key="7">
    <source>
        <dbReference type="ARBA" id="ARBA00023315"/>
    </source>
</evidence>
<dbReference type="NCBIfam" id="TIGR00546">
    <property type="entry name" value="lnt"/>
    <property type="match status" value="1"/>
</dbReference>
<evidence type="ECO:0000256" key="5">
    <source>
        <dbReference type="ARBA" id="ARBA00022989"/>
    </source>
</evidence>
<feature type="transmembrane region" description="Helical" evidence="8">
    <location>
        <begin position="194"/>
        <end position="216"/>
    </location>
</feature>
<proteinExistence type="inferred from homology"/>
<dbReference type="PANTHER" id="PTHR38686">
    <property type="entry name" value="APOLIPOPROTEIN N-ACYLTRANSFERASE"/>
    <property type="match status" value="1"/>
</dbReference>
<evidence type="ECO:0000256" key="8">
    <source>
        <dbReference type="HAMAP-Rule" id="MF_01148"/>
    </source>
</evidence>
<dbReference type="InterPro" id="IPR045378">
    <property type="entry name" value="LNT_N"/>
</dbReference>
<gene>
    <name evidence="8 10" type="primary">lnt</name>
    <name evidence="10" type="ORF">QPX54_03005</name>
</gene>
<dbReference type="RefSeq" id="WP_249606525.1">
    <property type="nucleotide sequence ID" value="NZ_CP091865.1"/>
</dbReference>
<evidence type="ECO:0000256" key="4">
    <source>
        <dbReference type="ARBA" id="ARBA00022692"/>
    </source>
</evidence>
<dbReference type="Pfam" id="PF20154">
    <property type="entry name" value="LNT_N"/>
    <property type="match status" value="1"/>
</dbReference>
<dbReference type="CDD" id="cd07571">
    <property type="entry name" value="ALP_N-acyl_transferase"/>
    <property type="match status" value="1"/>
</dbReference>
<name>A0AAP4BT83_9CORY</name>
<feature type="domain" description="CN hydrolase" evidence="9">
    <location>
        <begin position="226"/>
        <end position="505"/>
    </location>
</feature>
<protein>
    <recommendedName>
        <fullName evidence="8">Apolipoprotein N-acyltransferase</fullName>
        <shortName evidence="8">ALP N-acyltransferase</shortName>
        <ecNumber evidence="8">2.3.1.269</ecNumber>
    </recommendedName>
</protein>
<feature type="transmembrane region" description="Helical" evidence="8">
    <location>
        <begin position="84"/>
        <end position="107"/>
    </location>
</feature>
<feature type="transmembrane region" description="Helical" evidence="8">
    <location>
        <begin position="28"/>
        <end position="46"/>
    </location>
</feature>
<dbReference type="Proteomes" id="UP001226160">
    <property type="component" value="Unassembled WGS sequence"/>
</dbReference>